<evidence type="ECO:0000313" key="1">
    <source>
        <dbReference type="EMBL" id="AGS52199.1"/>
    </source>
</evidence>
<sequence length="47" mass="5332">MPKIFETMISVLSAKHVERFAVDITFSDGKVKRVDIDTKAGFCKRIC</sequence>
<name>A0A806KHD9_9BACT</name>
<protein>
    <submittedName>
        <fullName evidence="1">Uncharacterized protein</fullName>
    </submittedName>
</protein>
<accession>A0A806KHD9</accession>
<dbReference type="AlphaFoldDB" id="A0A806KHD9"/>
<dbReference type="EMBL" id="JQ844185">
    <property type="protein sequence ID" value="AGS52199.1"/>
    <property type="molecule type" value="Genomic_DNA"/>
</dbReference>
<proteinExistence type="predicted"/>
<organism evidence="1">
    <name type="scientific">uncultured bacterium contig00052</name>
    <dbReference type="NCBI Taxonomy" id="1181536"/>
    <lineage>
        <taxon>Bacteria</taxon>
        <taxon>environmental samples</taxon>
    </lineage>
</organism>
<reference evidence="1" key="1">
    <citation type="submission" date="2012-03" db="EMBL/GenBank/DDBJ databases">
        <title>Functional metagenomics reveals considerable lignocellulase gene clusters in the gut microbiome of a wood-feeding higher termite.</title>
        <authorList>
            <person name="Liu N."/>
        </authorList>
    </citation>
    <scope>NUCLEOTIDE SEQUENCE</scope>
</reference>